<feature type="compositionally biased region" description="Basic and acidic residues" evidence="1">
    <location>
        <begin position="143"/>
        <end position="154"/>
    </location>
</feature>
<dbReference type="EMBL" id="VSWD01000014">
    <property type="protein sequence ID" value="KAK3082984.1"/>
    <property type="molecule type" value="Genomic_DNA"/>
</dbReference>
<dbReference type="InterPro" id="IPR008922">
    <property type="entry name" value="Di-copper_centre_dom_sf"/>
</dbReference>
<accession>A0AA89BPR0</accession>
<proteinExistence type="predicted"/>
<dbReference type="Pfam" id="PF00264">
    <property type="entry name" value="Tyrosinase"/>
    <property type="match status" value="1"/>
</dbReference>
<dbReference type="AlphaFoldDB" id="A0AA89BPR0"/>
<organism evidence="3 4">
    <name type="scientific">Pinctada imbricata</name>
    <name type="common">Atlantic pearl-oyster</name>
    <name type="synonym">Pinctada martensii</name>
    <dbReference type="NCBI Taxonomy" id="66713"/>
    <lineage>
        <taxon>Eukaryota</taxon>
        <taxon>Metazoa</taxon>
        <taxon>Spiralia</taxon>
        <taxon>Lophotrochozoa</taxon>
        <taxon>Mollusca</taxon>
        <taxon>Bivalvia</taxon>
        <taxon>Autobranchia</taxon>
        <taxon>Pteriomorphia</taxon>
        <taxon>Pterioida</taxon>
        <taxon>Pterioidea</taxon>
        <taxon>Pteriidae</taxon>
        <taxon>Pinctada</taxon>
    </lineage>
</organism>
<dbReference type="SUPFAM" id="SSF48056">
    <property type="entry name" value="Di-copper centre-containing domain"/>
    <property type="match status" value="1"/>
</dbReference>
<dbReference type="Gene3D" id="1.10.1280.10">
    <property type="entry name" value="Di-copper center containing domain from catechol oxidase"/>
    <property type="match status" value="1"/>
</dbReference>
<protein>
    <recommendedName>
        <fullName evidence="2">Tyrosinase copper-binding domain-containing protein</fullName>
    </recommendedName>
</protein>
<keyword evidence="4" id="KW-1185">Reference proteome</keyword>
<dbReference type="InterPro" id="IPR002227">
    <property type="entry name" value="Tyrosinase_Cu-bd"/>
</dbReference>
<comment type="caution">
    <text evidence="3">The sequence shown here is derived from an EMBL/GenBank/DDBJ whole genome shotgun (WGS) entry which is preliminary data.</text>
</comment>
<name>A0AA89BPR0_PINIB</name>
<reference evidence="3" key="1">
    <citation type="submission" date="2019-08" db="EMBL/GenBank/DDBJ databases">
        <title>The improved chromosome-level genome for the pearl oyster Pinctada fucata martensii using PacBio sequencing and Hi-C.</title>
        <authorList>
            <person name="Zheng Z."/>
        </authorList>
    </citation>
    <scope>NUCLEOTIDE SEQUENCE</scope>
    <source>
        <strain evidence="3">ZZ-2019</strain>
        <tissue evidence="3">Adductor muscle</tissue>
    </source>
</reference>
<dbReference type="GO" id="GO:0016491">
    <property type="term" value="F:oxidoreductase activity"/>
    <property type="evidence" value="ECO:0007669"/>
    <property type="project" value="InterPro"/>
</dbReference>
<sequence length="430" mass="50629">MTRVESAPRDVIFFLHHCYIDYIWWQWQSDNRNRTFTWRYPTNSQPGHGARDPILNLRIRRRPVITNGEGYTRVWAFSFVNYRRSPDCSRRTCNGQYLRCKPGGTRWEWSWELWRWRRVTTRSLCMSVPRGGGSNTQRRKRSLKENRVNKGKSSEKYVHTSLYHSWDAPYEATSHKEYPSIEKSESLKVPKPTFKLGEHPGLKDIHGHPVQNDFRINCEQDTSLWAFLPIKVVHLRPFGKIYDSYPVTNGYLDPNIDIYSDLMFRTDINYTKPQNPTCFKNCIEDDAGYSRITIRSDGLNYNGLYHEYIIIDNRQPIDSHVGYIGFRRPDKKASEVLITAQDQCGRICIPKCLKKGSNPPEYEPCSGAIKVDSKKPRHYGETYSDAVLKYWSFKKEGCPTEREGEVYLKFYCDYKTRWFPWPGASKKVIY</sequence>
<feature type="region of interest" description="Disordered" evidence="1">
    <location>
        <begin position="127"/>
        <end position="154"/>
    </location>
</feature>
<evidence type="ECO:0000313" key="4">
    <source>
        <dbReference type="Proteomes" id="UP001186944"/>
    </source>
</evidence>
<evidence type="ECO:0000313" key="3">
    <source>
        <dbReference type="EMBL" id="KAK3082984.1"/>
    </source>
</evidence>
<feature type="domain" description="Tyrosinase copper-binding" evidence="2">
    <location>
        <begin position="1"/>
        <end position="29"/>
    </location>
</feature>
<gene>
    <name evidence="3" type="ORF">FSP39_010858</name>
</gene>
<evidence type="ECO:0000256" key="1">
    <source>
        <dbReference type="SAM" id="MobiDB-lite"/>
    </source>
</evidence>
<dbReference type="Proteomes" id="UP001186944">
    <property type="component" value="Unassembled WGS sequence"/>
</dbReference>
<evidence type="ECO:0000259" key="2">
    <source>
        <dbReference type="Pfam" id="PF00264"/>
    </source>
</evidence>